<dbReference type="GO" id="GO:0017089">
    <property type="term" value="F:glycolipid transfer activity"/>
    <property type="evidence" value="ECO:0007669"/>
    <property type="project" value="TreeGrafter"/>
</dbReference>
<keyword evidence="1" id="KW-0813">Transport</keyword>
<dbReference type="GO" id="GO:0009279">
    <property type="term" value="C:cell outer membrane"/>
    <property type="evidence" value="ECO:0007669"/>
    <property type="project" value="TreeGrafter"/>
</dbReference>
<dbReference type="GO" id="GO:0015920">
    <property type="term" value="P:lipopolysaccharide transport"/>
    <property type="evidence" value="ECO:0007669"/>
    <property type="project" value="InterPro"/>
</dbReference>
<dbReference type="OrthoDB" id="5373249at2"/>
<dbReference type="PANTHER" id="PTHR36504:SF1">
    <property type="entry name" value="LIPOPOLYSACCHARIDE EXPORT SYSTEM PROTEIN LPTA"/>
    <property type="match status" value="1"/>
</dbReference>
<reference evidence="6 7" key="1">
    <citation type="submission" date="2013-02" db="EMBL/GenBank/DDBJ databases">
        <title>Co-occurrence of anaerobic bacteria in colorectal carcinomas.</title>
        <authorList>
            <person name="Holt R.A."/>
            <person name="Warren R.L."/>
            <person name="Allen-Vercoe E."/>
            <person name="Pleasance S."/>
            <person name="Freeman D.J."/>
            <person name="Watson P."/>
            <person name="Moore R."/>
            <person name="Cochrane K."/>
        </authorList>
    </citation>
    <scope>NUCLEOTIDE SEQUENCE [LARGE SCALE GENOMIC DNA]</scope>
    <source>
        <strain evidence="6 7">CC57C</strain>
    </source>
</reference>
<dbReference type="NCBIfam" id="TIGR03002">
    <property type="entry name" value="outer_YhbN_LptA"/>
    <property type="match status" value="1"/>
</dbReference>
<feature type="domain" description="Organic solvent tolerance-like N-terminal" evidence="5">
    <location>
        <begin position="25"/>
        <end position="135"/>
    </location>
</feature>
<dbReference type="PATRIC" id="fig|1073353.3.peg.2318"/>
<organism evidence="6 7">
    <name type="scientific">Campylobacter showae CC57C</name>
    <dbReference type="NCBI Taxonomy" id="1073353"/>
    <lineage>
        <taxon>Bacteria</taxon>
        <taxon>Pseudomonadati</taxon>
        <taxon>Campylobacterota</taxon>
        <taxon>Epsilonproteobacteria</taxon>
        <taxon>Campylobacterales</taxon>
        <taxon>Campylobacteraceae</taxon>
        <taxon>Campylobacter</taxon>
    </lineage>
</organism>
<dbReference type="Proteomes" id="UP000011782">
    <property type="component" value="Unassembled WGS sequence"/>
</dbReference>
<sequence>MDRARKAIGTLLVFCFLPLFAEQVEVNADNFFADESKFMGEFSGKVKITKGKDVLMADKVIIYFDAKKNPTKYVASGNAKFRVFIKNKTYDGSGSELVYEPAPNLYTINGNGFLHEIESDKKVYGEKITVNQNSGTYNVNSGKKEPVKFIFQVEDKK</sequence>
<proteinExistence type="predicted"/>
<dbReference type="RefSeq" id="WP_002953739.1">
    <property type="nucleotide sequence ID" value="NZ_AOTD01000257.1"/>
</dbReference>
<dbReference type="GO" id="GO:0001530">
    <property type="term" value="F:lipopolysaccharide binding"/>
    <property type="evidence" value="ECO:0007669"/>
    <property type="project" value="InterPro"/>
</dbReference>
<dbReference type="InterPro" id="IPR005653">
    <property type="entry name" value="OstA-like_N"/>
</dbReference>
<dbReference type="PANTHER" id="PTHR36504">
    <property type="entry name" value="LIPOPOLYSACCHARIDE EXPORT SYSTEM PROTEIN LPTA"/>
    <property type="match status" value="1"/>
</dbReference>
<protein>
    <submittedName>
        <fullName evidence="6">Cell envelope biogenesis protein YhbN</fullName>
    </submittedName>
</protein>
<dbReference type="AlphaFoldDB" id="M3GW13"/>
<evidence type="ECO:0000256" key="3">
    <source>
        <dbReference type="ARBA" id="ARBA00022764"/>
    </source>
</evidence>
<evidence type="ECO:0000256" key="4">
    <source>
        <dbReference type="SAM" id="SignalP"/>
    </source>
</evidence>
<evidence type="ECO:0000256" key="1">
    <source>
        <dbReference type="ARBA" id="ARBA00022448"/>
    </source>
</evidence>
<feature type="chain" id="PRO_5004034346" evidence="4">
    <location>
        <begin position="22"/>
        <end position="157"/>
    </location>
</feature>
<dbReference type="GO" id="GO:0030288">
    <property type="term" value="C:outer membrane-bounded periplasmic space"/>
    <property type="evidence" value="ECO:0007669"/>
    <property type="project" value="TreeGrafter"/>
</dbReference>
<keyword evidence="2 4" id="KW-0732">Signal</keyword>
<gene>
    <name evidence="6" type="ORF">H740_10837</name>
</gene>
<dbReference type="STRING" id="1073353.H740_10837"/>
<feature type="signal peptide" evidence="4">
    <location>
        <begin position="1"/>
        <end position="21"/>
    </location>
</feature>
<name>M3GW13_9BACT</name>
<comment type="caution">
    <text evidence="6">The sequence shown here is derived from an EMBL/GenBank/DDBJ whole genome shotgun (WGS) entry which is preliminary data.</text>
</comment>
<dbReference type="InterPro" id="IPR052037">
    <property type="entry name" value="LPS_export_LptA"/>
</dbReference>
<dbReference type="Pfam" id="PF03968">
    <property type="entry name" value="LptD_N"/>
    <property type="match status" value="1"/>
</dbReference>
<evidence type="ECO:0000313" key="6">
    <source>
        <dbReference type="EMBL" id="EMG29630.1"/>
    </source>
</evidence>
<keyword evidence="3" id="KW-0574">Periplasm</keyword>
<evidence type="ECO:0000256" key="2">
    <source>
        <dbReference type="ARBA" id="ARBA00022729"/>
    </source>
</evidence>
<evidence type="ECO:0000313" key="7">
    <source>
        <dbReference type="Proteomes" id="UP000011782"/>
    </source>
</evidence>
<dbReference type="EMBL" id="AOTD01000257">
    <property type="protein sequence ID" value="EMG29630.1"/>
    <property type="molecule type" value="Genomic_DNA"/>
</dbReference>
<accession>M3GW13</accession>
<dbReference type="Gene3D" id="2.60.450.10">
    <property type="entry name" value="Lipopolysaccharide (LPS) transport protein A like domain"/>
    <property type="match status" value="1"/>
</dbReference>
<dbReference type="InterPro" id="IPR014340">
    <property type="entry name" value="LptA"/>
</dbReference>
<evidence type="ECO:0000259" key="5">
    <source>
        <dbReference type="Pfam" id="PF03968"/>
    </source>
</evidence>